<sequence length="115" mass="12852">MHDPSSESEGISGSDGSDSEGDLRRIFLAAAEEKLISTGGASQNQYPARSRTKARDPGSRIAAARETEITKIETVVLIETHGSRLLETLDMRKVWKERPPNRPLPLRLSRMRRRP</sequence>
<comment type="caution">
    <text evidence="2">The sequence shown here is derived from an EMBL/GenBank/DDBJ whole genome shotgun (WGS) entry which is preliminary data.</text>
</comment>
<protein>
    <submittedName>
        <fullName evidence="2">Uncharacterized protein</fullName>
    </submittedName>
</protein>
<feature type="region of interest" description="Disordered" evidence="1">
    <location>
        <begin position="96"/>
        <end position="115"/>
    </location>
</feature>
<evidence type="ECO:0000313" key="2">
    <source>
        <dbReference type="EMBL" id="OWY97777.1"/>
    </source>
</evidence>
<dbReference type="Proteomes" id="UP000198211">
    <property type="component" value="Unassembled WGS sequence"/>
</dbReference>
<proteinExistence type="predicted"/>
<dbReference type="EMBL" id="NBNE01010079">
    <property type="protein sequence ID" value="OWY97777.1"/>
    <property type="molecule type" value="Genomic_DNA"/>
</dbReference>
<feature type="region of interest" description="Disordered" evidence="1">
    <location>
        <begin position="1"/>
        <end position="24"/>
    </location>
</feature>
<evidence type="ECO:0000256" key="1">
    <source>
        <dbReference type="SAM" id="MobiDB-lite"/>
    </source>
</evidence>
<reference evidence="3" key="1">
    <citation type="submission" date="2017-03" db="EMBL/GenBank/DDBJ databases">
        <title>Phytopthora megakarya and P. palmivora, two closely related causual agents of cacao black pod achieved similar genome size and gene model numbers by different mechanisms.</title>
        <authorList>
            <person name="Ali S."/>
            <person name="Shao J."/>
            <person name="Larry D.J."/>
            <person name="Kronmiller B."/>
            <person name="Shen D."/>
            <person name="Strem M.D."/>
            <person name="Melnick R.L."/>
            <person name="Guiltinan M.J."/>
            <person name="Tyler B.M."/>
            <person name="Meinhardt L.W."/>
            <person name="Bailey B.A."/>
        </authorList>
    </citation>
    <scope>NUCLEOTIDE SEQUENCE [LARGE SCALE GENOMIC DNA]</scope>
    <source>
        <strain evidence="3">zdho120</strain>
    </source>
</reference>
<organism evidence="2 3">
    <name type="scientific">Phytophthora megakarya</name>
    <dbReference type="NCBI Taxonomy" id="4795"/>
    <lineage>
        <taxon>Eukaryota</taxon>
        <taxon>Sar</taxon>
        <taxon>Stramenopiles</taxon>
        <taxon>Oomycota</taxon>
        <taxon>Peronosporomycetes</taxon>
        <taxon>Peronosporales</taxon>
        <taxon>Peronosporaceae</taxon>
        <taxon>Phytophthora</taxon>
    </lineage>
</organism>
<evidence type="ECO:0000313" key="3">
    <source>
        <dbReference type="Proteomes" id="UP000198211"/>
    </source>
</evidence>
<feature type="region of interest" description="Disordered" evidence="1">
    <location>
        <begin position="38"/>
        <end position="60"/>
    </location>
</feature>
<gene>
    <name evidence="2" type="ORF">PHMEG_00031610</name>
</gene>
<accession>A0A225UYD0</accession>
<feature type="compositionally biased region" description="Low complexity" evidence="1">
    <location>
        <begin position="7"/>
        <end position="16"/>
    </location>
</feature>
<keyword evidence="3" id="KW-1185">Reference proteome</keyword>
<name>A0A225UYD0_9STRA</name>
<dbReference type="AlphaFoldDB" id="A0A225UYD0"/>